<dbReference type="PROSITE" id="PS51257">
    <property type="entry name" value="PROKAR_LIPOPROTEIN"/>
    <property type="match status" value="1"/>
</dbReference>
<dbReference type="HOGENOM" id="CLU_097575_0_0_10"/>
<feature type="transmembrane region" description="Helical" evidence="1">
    <location>
        <begin position="50"/>
        <end position="73"/>
    </location>
</feature>
<sequence>MIMKRKGLKVAICLMAGTMLATSCVGSFTMFNKLAKWNKRATDSKFLNELIFIVISPAYAIAGTVDALVLNAIEFWTGDNPMAKNIGKTKNIKGDDGLMYAVKYLKNGYEITRPNGTVFYLTYNKAENNWYMNENGKENKLIHFNENGTIKAFLNNGMTMDVTPNAAGLYELRQAVAGTSYFMAVR</sequence>
<dbReference type="AlphaFoldDB" id="F9DEW8"/>
<dbReference type="InterPro" id="IPR021768">
    <property type="entry name" value="DUF3332"/>
</dbReference>
<evidence type="ECO:0000256" key="1">
    <source>
        <dbReference type="SAM" id="Phobius"/>
    </source>
</evidence>
<dbReference type="Pfam" id="PF11810">
    <property type="entry name" value="DUF3332"/>
    <property type="match status" value="1"/>
</dbReference>
<keyword evidence="1" id="KW-0472">Membrane</keyword>
<protein>
    <recommendedName>
        <fullName evidence="5">Lipoprotein</fullName>
    </recommendedName>
</protein>
<dbReference type="STRING" id="997353.HMPREF9144_0208"/>
<feature type="chain" id="PRO_5003381390" description="Lipoprotein" evidence="2">
    <location>
        <begin position="22"/>
        <end position="186"/>
    </location>
</feature>
<dbReference type="Proteomes" id="UP000004123">
    <property type="component" value="Unassembled WGS sequence"/>
</dbReference>
<accession>F9DEW8</accession>
<feature type="signal peptide" evidence="2">
    <location>
        <begin position="1"/>
        <end position="21"/>
    </location>
</feature>
<dbReference type="EMBL" id="AFPY01000005">
    <property type="protein sequence ID" value="EGQ22664.1"/>
    <property type="molecule type" value="Genomic_DNA"/>
</dbReference>
<keyword evidence="1" id="KW-1133">Transmembrane helix</keyword>
<reference evidence="3 4" key="1">
    <citation type="submission" date="2011-04" db="EMBL/GenBank/DDBJ databases">
        <authorList>
            <person name="Muzny D."/>
            <person name="Qin X."/>
            <person name="Deng J."/>
            <person name="Jiang H."/>
            <person name="Liu Y."/>
            <person name="Qu J."/>
            <person name="Song X.-Z."/>
            <person name="Zhang L."/>
            <person name="Thornton R."/>
            <person name="Coyle M."/>
            <person name="Francisco L."/>
            <person name="Jackson L."/>
            <person name="Javaid M."/>
            <person name="Korchina V."/>
            <person name="Kovar C."/>
            <person name="Mata R."/>
            <person name="Mathew T."/>
            <person name="Ngo R."/>
            <person name="Nguyen L."/>
            <person name="Nguyen N."/>
            <person name="Okwuonu G."/>
            <person name="Ongeri F."/>
            <person name="Pham C."/>
            <person name="Simmons D."/>
            <person name="Wilczek-Boney K."/>
            <person name="Hale W."/>
            <person name="Jakkamsetti A."/>
            <person name="Pham P."/>
            <person name="Ruth R."/>
            <person name="San Lucas F."/>
            <person name="Warren J."/>
            <person name="Zhang J."/>
            <person name="Zhao Z."/>
            <person name="Zhou C."/>
            <person name="Zhu D."/>
            <person name="Lee S."/>
            <person name="Bess C."/>
            <person name="Blankenburg K."/>
            <person name="Forbes L."/>
            <person name="Fu Q."/>
            <person name="Gubbala S."/>
            <person name="Hirani K."/>
            <person name="Jayaseelan J.C."/>
            <person name="Lara F."/>
            <person name="Munidasa M."/>
            <person name="Palculict T."/>
            <person name="Patil S."/>
            <person name="Pu L.-L."/>
            <person name="Saada N."/>
            <person name="Tang L."/>
            <person name="Weissenberger G."/>
            <person name="Zhu Y."/>
            <person name="Hemphill L."/>
            <person name="Shang Y."/>
            <person name="Youmans B."/>
            <person name="Ayvaz T."/>
            <person name="Ross M."/>
            <person name="Santibanez J."/>
            <person name="Aqrawi P."/>
            <person name="Gross S."/>
            <person name="Joshi V."/>
            <person name="Fowler G."/>
            <person name="Nazareth L."/>
            <person name="Reid J."/>
            <person name="Worley K."/>
            <person name="Petrosino J."/>
            <person name="Highlander S."/>
            <person name="Gibbs R."/>
        </authorList>
    </citation>
    <scope>NUCLEOTIDE SEQUENCE [LARGE SCALE GENOMIC DNA]</scope>
    <source>
        <strain evidence="3 4">ATCC 700821</strain>
    </source>
</reference>
<keyword evidence="1" id="KW-0812">Transmembrane</keyword>
<organism evidence="3 4">
    <name type="scientific">Prevotella pallens ATCC 700821</name>
    <dbReference type="NCBI Taxonomy" id="997353"/>
    <lineage>
        <taxon>Bacteria</taxon>
        <taxon>Pseudomonadati</taxon>
        <taxon>Bacteroidota</taxon>
        <taxon>Bacteroidia</taxon>
        <taxon>Bacteroidales</taxon>
        <taxon>Prevotellaceae</taxon>
        <taxon>Prevotella</taxon>
    </lineage>
</organism>
<gene>
    <name evidence="3" type="ORF">HMPREF9144_0208</name>
</gene>
<keyword evidence="2" id="KW-0732">Signal</keyword>
<comment type="caution">
    <text evidence="3">The sequence shown here is derived from an EMBL/GenBank/DDBJ whole genome shotgun (WGS) entry which is preliminary data.</text>
</comment>
<evidence type="ECO:0000313" key="3">
    <source>
        <dbReference type="EMBL" id="EGQ22664.1"/>
    </source>
</evidence>
<evidence type="ECO:0000313" key="4">
    <source>
        <dbReference type="Proteomes" id="UP000004123"/>
    </source>
</evidence>
<name>F9DEW8_9BACT</name>
<proteinExistence type="predicted"/>
<dbReference type="eggNOG" id="ENOG502ZUT3">
    <property type="taxonomic scope" value="Bacteria"/>
</dbReference>
<evidence type="ECO:0000256" key="2">
    <source>
        <dbReference type="SAM" id="SignalP"/>
    </source>
</evidence>
<evidence type="ECO:0008006" key="5">
    <source>
        <dbReference type="Google" id="ProtNLM"/>
    </source>
</evidence>